<dbReference type="Proteomes" id="UP000596929">
    <property type="component" value="Unassembled WGS sequence"/>
</dbReference>
<dbReference type="InterPro" id="IPR041881">
    <property type="entry name" value="PqqD_sf"/>
</dbReference>
<protein>
    <submittedName>
        <fullName evidence="1">PqqD family protein</fullName>
    </submittedName>
</protein>
<accession>A0ABR7DFR1</accession>
<evidence type="ECO:0000313" key="1">
    <source>
        <dbReference type="EMBL" id="MBC5630256.1"/>
    </source>
</evidence>
<dbReference type="Gene3D" id="1.10.10.1150">
    <property type="entry name" value="Coenzyme PQQ synthesis protein D (PqqD)"/>
    <property type="match status" value="1"/>
</dbReference>
<dbReference type="RefSeq" id="WP_032120223.1">
    <property type="nucleotide sequence ID" value="NZ_JACOOO010000037.1"/>
</dbReference>
<dbReference type="Pfam" id="PF05402">
    <property type="entry name" value="PqqD"/>
    <property type="match status" value="1"/>
</dbReference>
<name>A0ABR7DFR1_9CLOT</name>
<dbReference type="InterPro" id="IPR008792">
    <property type="entry name" value="PQQD"/>
</dbReference>
<proteinExistence type="predicted"/>
<dbReference type="EMBL" id="JACOOO010000037">
    <property type="protein sequence ID" value="MBC5630256.1"/>
    <property type="molecule type" value="Genomic_DNA"/>
</dbReference>
<reference evidence="1 2" key="1">
    <citation type="submission" date="2020-08" db="EMBL/GenBank/DDBJ databases">
        <title>Genome public.</title>
        <authorList>
            <person name="Liu C."/>
            <person name="Sun Q."/>
        </authorList>
    </citation>
    <scope>NUCLEOTIDE SEQUENCE [LARGE SCALE GENOMIC DNA]</scope>
    <source>
        <strain evidence="1 2">NSJ-6</strain>
    </source>
</reference>
<comment type="caution">
    <text evidence="1">The sequence shown here is derived from an EMBL/GenBank/DDBJ whole genome shotgun (WGS) entry which is preliminary data.</text>
</comment>
<sequence length="87" mass="10001">MRRKDGYILRTIAGSNVLVPIGNEIANFNGVISLNDSAKFLWENLKEDITTEELTDNLIKEYEIDRELADKDVNEFIKILSENKMLV</sequence>
<keyword evidence="2" id="KW-1185">Reference proteome</keyword>
<gene>
    <name evidence="1" type="ORF">H8S20_15450</name>
</gene>
<evidence type="ECO:0000313" key="2">
    <source>
        <dbReference type="Proteomes" id="UP000596929"/>
    </source>
</evidence>
<organism evidence="1 2">
    <name type="scientific">Clostridium hominis</name>
    <dbReference type="NCBI Taxonomy" id="2763036"/>
    <lineage>
        <taxon>Bacteria</taxon>
        <taxon>Bacillati</taxon>
        <taxon>Bacillota</taxon>
        <taxon>Clostridia</taxon>
        <taxon>Eubacteriales</taxon>
        <taxon>Clostridiaceae</taxon>
        <taxon>Clostridium</taxon>
    </lineage>
</organism>